<name>A0A4R3KIA1_9BACI</name>
<dbReference type="AlphaFoldDB" id="A0A4R3KIA1"/>
<comment type="caution">
    <text evidence="2">The sequence shown here is derived from an EMBL/GenBank/DDBJ whole genome shotgun (WGS) entry which is preliminary data.</text>
</comment>
<proteinExistence type="predicted"/>
<dbReference type="Gene3D" id="3.40.50.11900">
    <property type="match status" value="1"/>
</dbReference>
<dbReference type="PANTHER" id="PTHR32329:SF2">
    <property type="entry name" value="BIFUNCTIONAL PROTEIN [INCLUDES 2-HYDROXYACYL-COA DEHYDRATASE (N-TER) AND ITS ACTIVATOR DOMAIN (C_TERM)"/>
    <property type="match status" value="1"/>
</dbReference>
<dbReference type="EMBL" id="SMAB01000006">
    <property type="protein sequence ID" value="TCS83166.1"/>
    <property type="molecule type" value="Genomic_DNA"/>
</dbReference>
<evidence type="ECO:0000313" key="2">
    <source>
        <dbReference type="EMBL" id="TCS83166.1"/>
    </source>
</evidence>
<keyword evidence="3" id="KW-1185">Reference proteome</keyword>
<reference evidence="2 3" key="1">
    <citation type="submission" date="2019-03" db="EMBL/GenBank/DDBJ databases">
        <title>Genomic Encyclopedia of Type Strains, Phase IV (KMG-IV): sequencing the most valuable type-strain genomes for metagenomic binning, comparative biology and taxonomic classification.</title>
        <authorList>
            <person name="Goeker M."/>
        </authorList>
    </citation>
    <scope>NUCLEOTIDE SEQUENCE [LARGE SCALE GENOMIC DNA]</scope>
    <source>
        <strain evidence="2 3">DSM 23802</strain>
    </source>
</reference>
<dbReference type="GO" id="GO:0016301">
    <property type="term" value="F:kinase activity"/>
    <property type="evidence" value="ECO:0007669"/>
    <property type="project" value="UniProtKB-KW"/>
</dbReference>
<evidence type="ECO:0000313" key="3">
    <source>
        <dbReference type="Proteomes" id="UP000295788"/>
    </source>
</evidence>
<dbReference type="Pfam" id="PF06050">
    <property type="entry name" value="HGD-D"/>
    <property type="match status" value="1"/>
</dbReference>
<accession>A0A4R3KIA1</accession>
<dbReference type="Pfam" id="PF09989">
    <property type="entry name" value="DUF2229"/>
    <property type="match status" value="1"/>
</dbReference>
<evidence type="ECO:0000259" key="1">
    <source>
        <dbReference type="Pfam" id="PF09989"/>
    </source>
</evidence>
<feature type="domain" description="DUF2229" evidence="1">
    <location>
        <begin position="9"/>
        <end position="232"/>
    </location>
</feature>
<dbReference type="InterPro" id="IPR018709">
    <property type="entry name" value="CoA_activase_DUF2229"/>
</dbReference>
<dbReference type="InterPro" id="IPR010327">
    <property type="entry name" value="FldB/FldC_alpha/beta"/>
</dbReference>
<protein>
    <submittedName>
        <fullName evidence="2">Putative nucleotide-binding protein (Sugar kinase/HSP70/actin superfamily)</fullName>
    </submittedName>
</protein>
<dbReference type="InterPro" id="IPR051805">
    <property type="entry name" value="Dehydratase_Activator_Redct"/>
</dbReference>
<dbReference type="PANTHER" id="PTHR32329">
    <property type="entry name" value="BIFUNCTIONAL PROTEIN [INCLUDES 2-HYDROXYACYL-COA DEHYDRATASE (N-TER) AND ITS ACTIVATOR DOMAIN (C_TERM)-RELATED"/>
    <property type="match status" value="1"/>
</dbReference>
<sequence>MKGGDESLRIGIPRALLYYYYAPFWKPFFEELGVEVVISDETNKGIVNRGVREAVSEICVPIKIFIGHSLNLLRKGVDYIFVPRMVSISPLEFFCPKFMGLPDMLRHGVNKLEDKILTCQIQSMDDDISDYRLYLPLADILGVTEEQMKESAAKAREEWLAFRMYSKMGHTIPEALNLVENIPISKRKEASHPAIKIGVLGYVYNIYDSFVSMDVIEKLRDLQVSFITFDMLEEQDLKNEIQDIRKPLFWTFTNKLLGAGYRFFSNREVDGVIHITAFGCGPDSMLSKLFEIRSNETGVPFMMIRVDEHTGENHLQTRIEAFVDMLKRKKRVG</sequence>
<dbReference type="Proteomes" id="UP000295788">
    <property type="component" value="Unassembled WGS sequence"/>
</dbReference>
<keyword evidence="2" id="KW-0808">Transferase</keyword>
<organism evidence="2 3">
    <name type="scientific">Tepidibacillus fermentans</name>
    <dbReference type="NCBI Taxonomy" id="1281767"/>
    <lineage>
        <taxon>Bacteria</taxon>
        <taxon>Bacillati</taxon>
        <taxon>Bacillota</taxon>
        <taxon>Bacilli</taxon>
        <taxon>Bacillales</taxon>
        <taxon>Bacillaceae</taxon>
        <taxon>Tepidibacillus</taxon>
    </lineage>
</organism>
<keyword evidence="2" id="KW-0418">Kinase</keyword>
<dbReference type="RefSeq" id="WP_207893651.1">
    <property type="nucleotide sequence ID" value="NZ_SMAB01000006.1"/>
</dbReference>
<gene>
    <name evidence="2" type="ORF">EDD72_10694</name>
</gene>